<reference evidence="2" key="1">
    <citation type="submission" date="2022-12" db="EMBL/GenBank/DDBJ databases">
        <title>Chromosome-level genome assembly of the bean flower thrips Megalurothrips usitatus.</title>
        <authorList>
            <person name="Ma L."/>
            <person name="Liu Q."/>
            <person name="Li H."/>
            <person name="Cai W."/>
        </authorList>
    </citation>
    <scope>NUCLEOTIDE SEQUENCE</scope>
    <source>
        <strain evidence="2">Cailab_2022a</strain>
    </source>
</reference>
<keyword evidence="1" id="KW-0472">Membrane</keyword>
<proteinExistence type="predicted"/>
<keyword evidence="3" id="KW-1185">Reference proteome</keyword>
<evidence type="ECO:0000313" key="3">
    <source>
        <dbReference type="Proteomes" id="UP001075354"/>
    </source>
</evidence>
<protein>
    <submittedName>
        <fullName evidence="2">Uncharacterized protein</fullName>
    </submittedName>
</protein>
<evidence type="ECO:0000313" key="2">
    <source>
        <dbReference type="EMBL" id="KAJ1524524.1"/>
    </source>
</evidence>
<evidence type="ECO:0000256" key="1">
    <source>
        <dbReference type="SAM" id="Phobius"/>
    </source>
</evidence>
<gene>
    <name evidence="2" type="ORF">ONE63_011016</name>
</gene>
<dbReference type="AlphaFoldDB" id="A0AAV7XIK1"/>
<dbReference type="Proteomes" id="UP001075354">
    <property type="component" value="Chromosome 9"/>
</dbReference>
<comment type="caution">
    <text evidence="2">The sequence shown here is derived from an EMBL/GenBank/DDBJ whole genome shotgun (WGS) entry which is preliminary data.</text>
</comment>
<sequence length="137" mass="15107">MCTTTIDVNPHGTFVILVGPLFSTVELVSNGLHGDKYALGLVTILVTMFVPLCLLGDALKEARLCVGDRAYQGPWLEESRRERAVRLGMMHSAGVGRDTLLRARGVGPIDRVFCSNALKNWFTFLQYLLNLGEPNTK</sequence>
<organism evidence="2 3">
    <name type="scientific">Megalurothrips usitatus</name>
    <name type="common">bean blossom thrips</name>
    <dbReference type="NCBI Taxonomy" id="439358"/>
    <lineage>
        <taxon>Eukaryota</taxon>
        <taxon>Metazoa</taxon>
        <taxon>Ecdysozoa</taxon>
        <taxon>Arthropoda</taxon>
        <taxon>Hexapoda</taxon>
        <taxon>Insecta</taxon>
        <taxon>Pterygota</taxon>
        <taxon>Neoptera</taxon>
        <taxon>Paraneoptera</taxon>
        <taxon>Thysanoptera</taxon>
        <taxon>Terebrantia</taxon>
        <taxon>Thripoidea</taxon>
        <taxon>Thripidae</taxon>
        <taxon>Megalurothrips</taxon>
    </lineage>
</organism>
<accession>A0AAV7XIK1</accession>
<feature type="transmembrane region" description="Helical" evidence="1">
    <location>
        <begin position="37"/>
        <end position="59"/>
    </location>
</feature>
<keyword evidence="1" id="KW-1133">Transmembrane helix</keyword>
<name>A0AAV7XIK1_9NEOP</name>
<dbReference type="EMBL" id="JAPTSV010000009">
    <property type="protein sequence ID" value="KAJ1524524.1"/>
    <property type="molecule type" value="Genomic_DNA"/>
</dbReference>
<keyword evidence="1" id="KW-0812">Transmembrane</keyword>